<dbReference type="Proteomes" id="UP000544134">
    <property type="component" value="Unassembled WGS sequence"/>
</dbReference>
<proteinExistence type="predicted"/>
<evidence type="ECO:0000313" key="2">
    <source>
        <dbReference type="Proteomes" id="UP000544134"/>
    </source>
</evidence>
<keyword evidence="2" id="KW-1185">Reference proteome</keyword>
<name>A0A848IQN3_9BURK</name>
<reference evidence="1 2" key="1">
    <citation type="submission" date="2020-04" db="EMBL/GenBank/DDBJ databases">
        <title>Paraburkholderia sp. RP-4-7 isolated from soil.</title>
        <authorList>
            <person name="Dahal R.H."/>
        </authorList>
    </citation>
    <scope>NUCLEOTIDE SEQUENCE [LARGE SCALE GENOMIC DNA]</scope>
    <source>
        <strain evidence="1 2">RP-4-7</strain>
    </source>
</reference>
<accession>A0A848IQN3</accession>
<evidence type="ECO:0000313" key="1">
    <source>
        <dbReference type="EMBL" id="NMM01467.1"/>
    </source>
</evidence>
<organism evidence="1 2">
    <name type="scientific">Paraburkholderia polaris</name>
    <dbReference type="NCBI Taxonomy" id="2728848"/>
    <lineage>
        <taxon>Bacteria</taxon>
        <taxon>Pseudomonadati</taxon>
        <taxon>Pseudomonadota</taxon>
        <taxon>Betaproteobacteria</taxon>
        <taxon>Burkholderiales</taxon>
        <taxon>Burkholderiaceae</taxon>
        <taxon>Paraburkholderia</taxon>
    </lineage>
</organism>
<dbReference type="AlphaFoldDB" id="A0A848IQN3"/>
<sequence>MFERCYVRSKRFNPPGRGPETTLPIAFIVERGGRTGIRGHVDRSVLLPEPNSNILILGVEEFMAVKAFLHGD</sequence>
<dbReference type="RefSeq" id="WP_169488305.1">
    <property type="nucleotide sequence ID" value="NZ_JABBGJ010000031.1"/>
</dbReference>
<comment type="caution">
    <text evidence="1">The sequence shown here is derived from an EMBL/GenBank/DDBJ whole genome shotgun (WGS) entry which is preliminary data.</text>
</comment>
<dbReference type="EMBL" id="JABBGJ010000031">
    <property type="protein sequence ID" value="NMM01467.1"/>
    <property type="molecule type" value="Genomic_DNA"/>
</dbReference>
<gene>
    <name evidence="1" type="ORF">HHL24_26445</name>
</gene>
<protein>
    <submittedName>
        <fullName evidence="1">Uncharacterized protein</fullName>
    </submittedName>
</protein>